<keyword evidence="1" id="KW-0175">Coiled coil</keyword>
<dbReference type="Proteomes" id="UP000031512">
    <property type="component" value="Chromosome 1"/>
</dbReference>
<sequence>MADAKARSERKQNTDEDFRMRIHNAHKYVFMLVTVSTAALSSVTLLLEKVFHCENIANKCYFSLLVSGWAVITIALLWLRMSFGALVVYFWLLIPGLFILVVVIYFGNGNVARIIFISVYGINGGLEALILQASTFVISKLFLNSAISTLYSGYAFGLISMGVFQLIMEHVIGTNTISKVRFCAILCHGVKAAIAFLTALWITYLYLKYNWYVRRVEAEERVIEEEEKKNRTSEEELTKMQQLSKVIAIVPYYLPRLVVQGFGTTMRVFFYPYLVPFLVDLSNREKLVISLSYTLFDFVGTNYAGNFDETIDPSEKTPSQSHLSFVLSRDINLYILGFSSISVAGFVVWNIWTCKFRLAKSSLVLLCVTSLHGFIGGLLTGRGLNGSFSLIEYYNTQTRADGTKIIGDDIISLGNIINDVCFIYDYAIAFVISTLSNITERLIVNHKNSREYILSNNKGDLSIETVQALLTQFKVG</sequence>
<gene>
    <name evidence="3" type="ORF">BEWA_026890</name>
</gene>
<proteinExistence type="predicted"/>
<feature type="coiled-coil region" evidence="1">
    <location>
        <begin position="215"/>
        <end position="243"/>
    </location>
</feature>
<dbReference type="VEuPathDB" id="PiroplasmaDB:BEWA_026890"/>
<feature type="transmembrane region" description="Helical" evidence="2">
    <location>
        <begin position="28"/>
        <end position="48"/>
    </location>
</feature>
<reference evidence="3 4" key="1">
    <citation type="journal article" date="2012" name="BMC Genomics">
        <title>Comparative genomic analysis and phylogenetic position of Theileria equi.</title>
        <authorList>
            <person name="Kappmeyer L.S."/>
            <person name="Thiagarajan M."/>
            <person name="Herndon D.R."/>
            <person name="Ramsay J.D."/>
            <person name="Caler E."/>
            <person name="Djikeng A."/>
            <person name="Gillespie J.J."/>
            <person name="Lau A.O."/>
            <person name="Roalson E.H."/>
            <person name="Silva J.C."/>
            <person name="Silva M.G."/>
            <person name="Suarez C.E."/>
            <person name="Ueti M.W."/>
            <person name="Nene V.M."/>
            <person name="Mealey R.H."/>
            <person name="Knowles D.P."/>
            <person name="Brayton K.A."/>
        </authorList>
    </citation>
    <scope>NUCLEOTIDE SEQUENCE [LARGE SCALE GENOMIC DNA]</scope>
    <source>
        <strain evidence="3 4">WA</strain>
    </source>
</reference>
<dbReference type="EMBL" id="CP001669">
    <property type="protein sequence ID" value="AFZ79840.1"/>
    <property type="molecule type" value="Genomic_DNA"/>
</dbReference>
<keyword evidence="2" id="KW-0812">Transmembrane</keyword>
<evidence type="ECO:0000256" key="2">
    <source>
        <dbReference type="SAM" id="Phobius"/>
    </source>
</evidence>
<evidence type="ECO:0000256" key="1">
    <source>
        <dbReference type="SAM" id="Coils"/>
    </source>
</evidence>
<dbReference type="OrthoDB" id="361339at2759"/>
<feature type="transmembrane region" description="Helical" evidence="2">
    <location>
        <begin position="180"/>
        <end position="207"/>
    </location>
</feature>
<accession>L0AWB7</accession>
<feature type="transmembrane region" description="Helical" evidence="2">
    <location>
        <begin position="150"/>
        <end position="168"/>
    </location>
</feature>
<protein>
    <submittedName>
        <fullName evidence="3">Uncharacterized protein</fullName>
    </submittedName>
</protein>
<evidence type="ECO:0000313" key="4">
    <source>
        <dbReference type="Proteomes" id="UP000031512"/>
    </source>
</evidence>
<keyword evidence="2" id="KW-0472">Membrane</keyword>
<feature type="transmembrane region" description="Helical" evidence="2">
    <location>
        <begin position="60"/>
        <end position="79"/>
    </location>
</feature>
<dbReference type="AlphaFoldDB" id="L0AWB7"/>
<name>L0AWB7_THEEQ</name>
<feature type="transmembrane region" description="Helical" evidence="2">
    <location>
        <begin position="85"/>
        <end position="107"/>
    </location>
</feature>
<keyword evidence="4" id="KW-1185">Reference proteome</keyword>
<dbReference type="RefSeq" id="XP_004829506.1">
    <property type="nucleotide sequence ID" value="XM_004829449.1"/>
</dbReference>
<feature type="transmembrane region" description="Helical" evidence="2">
    <location>
        <begin position="114"/>
        <end position="138"/>
    </location>
</feature>
<feature type="transmembrane region" description="Helical" evidence="2">
    <location>
        <begin position="363"/>
        <end position="381"/>
    </location>
</feature>
<dbReference type="GeneID" id="15807113"/>
<evidence type="ECO:0000313" key="3">
    <source>
        <dbReference type="EMBL" id="AFZ79840.1"/>
    </source>
</evidence>
<dbReference type="KEGG" id="beq:BEWA_026890"/>
<feature type="transmembrane region" description="Helical" evidence="2">
    <location>
        <begin position="331"/>
        <end position="351"/>
    </location>
</feature>
<keyword evidence="2" id="KW-1133">Transmembrane helix</keyword>
<organism evidence="3 4">
    <name type="scientific">Theileria equi strain WA</name>
    <dbReference type="NCBI Taxonomy" id="1537102"/>
    <lineage>
        <taxon>Eukaryota</taxon>
        <taxon>Sar</taxon>
        <taxon>Alveolata</taxon>
        <taxon>Apicomplexa</taxon>
        <taxon>Aconoidasida</taxon>
        <taxon>Piroplasmida</taxon>
        <taxon>Theileriidae</taxon>
        <taxon>Theileria</taxon>
    </lineage>
</organism>